<keyword evidence="2" id="KW-0472">Membrane</keyword>
<dbReference type="GeneID" id="24831793"/>
<evidence type="ECO:0000256" key="2">
    <source>
        <dbReference type="SAM" id="Phobius"/>
    </source>
</evidence>
<protein>
    <submittedName>
        <fullName evidence="3">NPCBM-associated, NEW3 domain of alpha-galactosidase</fullName>
    </submittedName>
</protein>
<dbReference type="RefSeq" id="WP_048140334.1">
    <property type="nucleotide sequence ID" value="NZ_CP009516.1"/>
</dbReference>
<gene>
    <name evidence="3" type="ORF">MSHOH_2506</name>
</gene>
<accession>A0A0E3SB30</accession>
<dbReference type="PANTHER" id="PTHR35902">
    <property type="entry name" value="S-LAYER DOMAIN-LIKE PROTEIN-RELATED"/>
    <property type="match status" value="1"/>
</dbReference>
<keyword evidence="2" id="KW-1133">Transmembrane helix</keyword>
<dbReference type="PANTHER" id="PTHR35902:SF3">
    <property type="entry name" value="NPCBM-ASSOCIATED, NEW3 DOMAIN OF ALPHA-GALACTOSIDASE"/>
    <property type="match status" value="1"/>
</dbReference>
<proteinExistence type="predicted"/>
<dbReference type="Gene3D" id="2.60.40.10">
    <property type="entry name" value="Immunoglobulins"/>
    <property type="match status" value="1"/>
</dbReference>
<feature type="region of interest" description="Disordered" evidence="1">
    <location>
        <begin position="440"/>
        <end position="471"/>
    </location>
</feature>
<sequence length="471" mass="50054">MKKFSLLTILLIFSAFICLGAGTALGASNGNINSSSMQVNLTNQNPDSARPGEPVELTVSVQNVGTKDVKDISVTVKPEYPFTGISGQSLEKSISYLNARQDTKEGGVLKFKLMTDANASAGTYDIDIVTTYKSGSGSSSITYTTTKTITIEVRGKEYAQIVTIDKANIDIAKEETLEFIVTNTGTSPLKNMVVSWKDPDGVILPVYSDNTKYIKYLDAGDSVTIVYSVMADVNADPGLYTLDINLVLEDYESNEQIINTTAGVFVGGETDFDVSFSESDEGEISLSVANVGNNIAYSVKVSVPKQDNYKVSGSSSTIVGNLEKGDYTIASFDVTSTQGALGTEGGAGAPGTARASTEGGNLTAASVAGNPLKVQIEYTDAKGERITVDKEVELEITGGSMPAQGKRASSNSGTSYLPYIAVIMLAGGAFVYRKKIQERIQAQRQKKPGNKKPEVSKKPEEQNSGLKAPRD</sequence>
<name>A0A0E3SB30_9EURY</name>
<evidence type="ECO:0000313" key="3">
    <source>
        <dbReference type="EMBL" id="AKB78989.1"/>
    </source>
</evidence>
<feature type="transmembrane region" description="Helical" evidence="2">
    <location>
        <begin position="416"/>
        <end position="432"/>
    </location>
</feature>
<feature type="compositionally biased region" description="Basic and acidic residues" evidence="1">
    <location>
        <begin position="451"/>
        <end position="461"/>
    </location>
</feature>
<dbReference type="InterPro" id="IPR013783">
    <property type="entry name" value="Ig-like_fold"/>
</dbReference>
<dbReference type="HOGENOM" id="CLU_053088_0_0_2"/>
<dbReference type="OrthoDB" id="56770at2157"/>
<dbReference type="AlphaFoldDB" id="A0A0E3SB30"/>
<dbReference type="EMBL" id="CP009516">
    <property type="protein sequence ID" value="AKB78989.1"/>
    <property type="molecule type" value="Genomic_DNA"/>
</dbReference>
<dbReference type="PATRIC" id="fig|1434110.4.peg.3223"/>
<organism evidence="3 4">
    <name type="scientific">Methanosarcina horonobensis HB-1 = JCM 15518</name>
    <dbReference type="NCBI Taxonomy" id="1434110"/>
    <lineage>
        <taxon>Archaea</taxon>
        <taxon>Methanobacteriati</taxon>
        <taxon>Methanobacteriota</taxon>
        <taxon>Stenosarchaea group</taxon>
        <taxon>Methanomicrobia</taxon>
        <taxon>Methanosarcinales</taxon>
        <taxon>Methanosarcinaceae</taxon>
        <taxon>Methanosarcina</taxon>
    </lineage>
</organism>
<dbReference type="STRING" id="1434110.MSHOH_2506"/>
<keyword evidence="2" id="KW-0812">Transmembrane</keyword>
<keyword evidence="4" id="KW-1185">Reference proteome</keyword>
<dbReference type="Proteomes" id="UP000033101">
    <property type="component" value="Chromosome"/>
</dbReference>
<evidence type="ECO:0000256" key="1">
    <source>
        <dbReference type="SAM" id="MobiDB-lite"/>
    </source>
</evidence>
<dbReference type="KEGG" id="mhor:MSHOH_2506"/>
<evidence type="ECO:0000313" key="4">
    <source>
        <dbReference type="Proteomes" id="UP000033101"/>
    </source>
</evidence>
<reference evidence="3 4" key="1">
    <citation type="submission" date="2014-07" db="EMBL/GenBank/DDBJ databases">
        <title>Methanogenic archaea and the global carbon cycle.</title>
        <authorList>
            <person name="Henriksen J.R."/>
            <person name="Luke J."/>
            <person name="Reinhart S."/>
            <person name="Benedict M.N."/>
            <person name="Youngblut N.D."/>
            <person name="Metcalf M.E."/>
            <person name="Whitaker R.J."/>
            <person name="Metcalf W.W."/>
        </authorList>
    </citation>
    <scope>NUCLEOTIDE SEQUENCE [LARGE SCALE GENOMIC DNA]</scope>
    <source>
        <strain evidence="3 4">HB-1</strain>
    </source>
</reference>